<name>A0A024SG10_HYPJR</name>
<sequence>MAPMGYSDRDGHLEAGLLRSDQGEKQTGHQQQLTQTTPRKSKMVYLRRALVIVAVGFVLGLGVATARPGFVDCHRNSKMAVAKAHGASSELVGELDKTSPDLLHRLLHAYLPERYQHGVFASDAEAIDAIHENDPSVASAIVQIAKRQEDGSSNSNTTIPSSPSSTAPPASATESASDSSTTADANAQSTTDAPSSTPTPSDTSAQQTSTPDSTSSGNTTAESTADTSSASAPASTTAEQTTAAEQTTTNAPSTTAAPSTSQAPSTTDSASEFTATASDDTITSTTAEASETPKTTITSGSKTTSAPVLHTYTRTLPDGGTTTMTSTSWVAVLPTSQADGSKSPDLQNAASVPRGQVLLPAAIGLLAGAVLMV</sequence>
<feature type="transmembrane region" description="Helical" evidence="2">
    <location>
        <begin position="49"/>
        <end position="70"/>
    </location>
</feature>
<evidence type="ECO:0000256" key="1">
    <source>
        <dbReference type="SAM" id="MobiDB-lite"/>
    </source>
</evidence>
<accession>A0A024SG10</accession>
<protein>
    <submittedName>
        <fullName evidence="3">Uncharacterized protein</fullName>
    </submittedName>
</protein>
<dbReference type="KEGG" id="trr:M419DRAFT_98127"/>
<dbReference type="AlphaFoldDB" id="A0A024SG10"/>
<proteinExistence type="predicted"/>
<dbReference type="HOGENOM" id="CLU_050872_0_0_1"/>
<gene>
    <name evidence="3" type="ORF">M419DRAFT_98127</name>
</gene>
<reference evidence="4" key="1">
    <citation type="journal article" date="2013" name="Ind. Biotechnol.">
        <title>Comparative genomics analysis of Trichoderma reesei strains.</title>
        <authorList>
            <person name="Koike H."/>
            <person name="Aerts A."/>
            <person name="LaButti K."/>
            <person name="Grigoriev I.V."/>
            <person name="Baker S.E."/>
        </authorList>
    </citation>
    <scope>NUCLEOTIDE SEQUENCE [LARGE SCALE GENOMIC DNA]</scope>
    <source>
        <strain evidence="4">ATCC 56765 / BCRC 32924 / NRRL 11460 / Rut C-30</strain>
    </source>
</reference>
<evidence type="ECO:0000256" key="2">
    <source>
        <dbReference type="SAM" id="Phobius"/>
    </source>
</evidence>
<organism evidence="3 4">
    <name type="scientific">Hypocrea jecorina (strain ATCC 56765 / BCRC 32924 / NRRL 11460 / Rut C-30)</name>
    <name type="common">Trichoderma reesei</name>
    <dbReference type="NCBI Taxonomy" id="1344414"/>
    <lineage>
        <taxon>Eukaryota</taxon>
        <taxon>Fungi</taxon>
        <taxon>Dikarya</taxon>
        <taxon>Ascomycota</taxon>
        <taxon>Pezizomycotina</taxon>
        <taxon>Sordariomycetes</taxon>
        <taxon>Hypocreomycetidae</taxon>
        <taxon>Hypocreales</taxon>
        <taxon>Hypocreaceae</taxon>
        <taxon>Trichoderma</taxon>
    </lineage>
</organism>
<feature type="compositionally biased region" description="Low complexity" evidence="1">
    <location>
        <begin position="152"/>
        <end position="304"/>
    </location>
</feature>
<keyword evidence="2" id="KW-0472">Membrane</keyword>
<evidence type="ECO:0000313" key="3">
    <source>
        <dbReference type="EMBL" id="ETS03142.1"/>
    </source>
</evidence>
<feature type="region of interest" description="Disordered" evidence="1">
    <location>
        <begin position="147"/>
        <end position="304"/>
    </location>
</feature>
<dbReference type="EMBL" id="KI911144">
    <property type="protein sequence ID" value="ETS03142.1"/>
    <property type="molecule type" value="Genomic_DNA"/>
</dbReference>
<dbReference type="Proteomes" id="UP000024376">
    <property type="component" value="Unassembled WGS sequence"/>
</dbReference>
<dbReference type="OrthoDB" id="5427732at2759"/>
<evidence type="ECO:0000313" key="4">
    <source>
        <dbReference type="Proteomes" id="UP000024376"/>
    </source>
</evidence>
<keyword evidence="2" id="KW-1133">Transmembrane helix</keyword>
<keyword evidence="2" id="KW-0812">Transmembrane</keyword>